<feature type="region of interest" description="Disordered" evidence="1">
    <location>
        <begin position="249"/>
        <end position="268"/>
    </location>
</feature>
<gene>
    <name evidence="4" type="ORF">R1flu_011543</name>
</gene>
<organism evidence="4 5">
    <name type="scientific">Riccia fluitans</name>
    <dbReference type="NCBI Taxonomy" id="41844"/>
    <lineage>
        <taxon>Eukaryota</taxon>
        <taxon>Viridiplantae</taxon>
        <taxon>Streptophyta</taxon>
        <taxon>Embryophyta</taxon>
        <taxon>Marchantiophyta</taxon>
        <taxon>Marchantiopsida</taxon>
        <taxon>Marchantiidae</taxon>
        <taxon>Marchantiales</taxon>
        <taxon>Ricciaceae</taxon>
        <taxon>Riccia</taxon>
    </lineage>
</organism>
<dbReference type="Proteomes" id="UP001605036">
    <property type="component" value="Unassembled WGS sequence"/>
</dbReference>
<feature type="chain" id="PRO_5044772381" description="Alpha-carbonic anhydrase domain-containing protein" evidence="2">
    <location>
        <begin position="27"/>
        <end position="268"/>
    </location>
</feature>
<dbReference type="Gene3D" id="3.10.200.10">
    <property type="entry name" value="Alpha carbonic anhydrase"/>
    <property type="match status" value="1"/>
</dbReference>
<feature type="signal peptide" evidence="2">
    <location>
        <begin position="1"/>
        <end position="26"/>
    </location>
</feature>
<dbReference type="PANTHER" id="PTHR18952:SF208">
    <property type="entry name" value="CARBONIC ANHYDRASE XA-RELATED"/>
    <property type="match status" value="1"/>
</dbReference>
<dbReference type="InterPro" id="IPR036398">
    <property type="entry name" value="CA_dom_sf"/>
</dbReference>
<evidence type="ECO:0000313" key="5">
    <source>
        <dbReference type="Proteomes" id="UP001605036"/>
    </source>
</evidence>
<keyword evidence="5" id="KW-1185">Reference proteome</keyword>
<evidence type="ECO:0000259" key="3">
    <source>
        <dbReference type="PROSITE" id="PS51144"/>
    </source>
</evidence>
<evidence type="ECO:0000313" key="4">
    <source>
        <dbReference type="EMBL" id="KAL2643956.1"/>
    </source>
</evidence>
<reference evidence="4 5" key="1">
    <citation type="submission" date="2024-09" db="EMBL/GenBank/DDBJ databases">
        <title>Chromosome-scale assembly of Riccia fluitans.</title>
        <authorList>
            <person name="Paukszto L."/>
            <person name="Sawicki J."/>
            <person name="Karawczyk K."/>
            <person name="Piernik-Szablinska J."/>
            <person name="Szczecinska M."/>
            <person name="Mazdziarz M."/>
        </authorList>
    </citation>
    <scope>NUCLEOTIDE SEQUENCE [LARGE SCALE GENOMIC DNA]</scope>
    <source>
        <strain evidence="4">Rf_01</strain>
        <tissue evidence="4">Aerial parts of the thallus</tissue>
    </source>
</reference>
<dbReference type="InterPro" id="IPR001148">
    <property type="entry name" value="CA_dom"/>
</dbReference>
<dbReference type="SUPFAM" id="SSF51069">
    <property type="entry name" value="Carbonic anhydrase"/>
    <property type="match status" value="1"/>
</dbReference>
<dbReference type="InterPro" id="IPR041891">
    <property type="entry name" value="Alpha_CA_prokaryot-like"/>
</dbReference>
<dbReference type="CDD" id="cd03124">
    <property type="entry name" value="alpha_CA_prokaryotic_like"/>
    <property type="match status" value="1"/>
</dbReference>
<evidence type="ECO:0000256" key="1">
    <source>
        <dbReference type="SAM" id="MobiDB-lite"/>
    </source>
</evidence>
<keyword evidence="2" id="KW-0732">Signal</keyword>
<dbReference type="PANTHER" id="PTHR18952">
    <property type="entry name" value="CARBONIC ANHYDRASE"/>
    <property type="match status" value="1"/>
</dbReference>
<feature type="domain" description="Alpha-carbonic anhydrase" evidence="3">
    <location>
        <begin position="40"/>
        <end position="265"/>
    </location>
</feature>
<dbReference type="SMART" id="SM01057">
    <property type="entry name" value="Carb_anhydrase"/>
    <property type="match status" value="1"/>
</dbReference>
<dbReference type="PROSITE" id="PS51144">
    <property type="entry name" value="ALPHA_CA_2"/>
    <property type="match status" value="1"/>
</dbReference>
<proteinExistence type="predicted"/>
<dbReference type="Pfam" id="PF00194">
    <property type="entry name" value="Carb_anhydrase"/>
    <property type="match status" value="1"/>
</dbReference>
<sequence length="268" mass="30447">MMSRQRLLVASFIGLLLAVTGSTTDAYENFLKTKVNIDYDDWDYGPGSRGPAHWGEKWKTCGVGKNQSPINIDTSKLVYDEELDAPIIHSYTDEQAFVLNNGHFPQVIWPAGWIYVNNKNYSMMGFQFHSPSEHTIDGKSYPLEMQIVHVNEDGDFAIVVILSDVQDKVNGWVAQFWDQIPVQNFWEPIEVGVLSPDGFRVNFSKYYRYTGSLTTPDCQENVVISILSTVYEISPDQMEHLRSIFPNPTNRPVQPIGDRKVSYPKASV</sequence>
<dbReference type="AlphaFoldDB" id="A0ABD1Z837"/>
<dbReference type="EMBL" id="JBHFFA010000002">
    <property type="protein sequence ID" value="KAL2643956.1"/>
    <property type="molecule type" value="Genomic_DNA"/>
</dbReference>
<comment type="caution">
    <text evidence="4">The sequence shown here is derived from an EMBL/GenBank/DDBJ whole genome shotgun (WGS) entry which is preliminary data.</text>
</comment>
<accession>A0ABD1Z837</accession>
<name>A0ABD1Z837_9MARC</name>
<evidence type="ECO:0000256" key="2">
    <source>
        <dbReference type="SAM" id="SignalP"/>
    </source>
</evidence>
<protein>
    <recommendedName>
        <fullName evidence="3">Alpha-carbonic anhydrase domain-containing protein</fullName>
    </recommendedName>
</protein>
<dbReference type="InterPro" id="IPR023561">
    <property type="entry name" value="Carbonic_anhydrase_a-class"/>
</dbReference>